<accession>A0A2N5ZFY0</accession>
<feature type="domain" description="SGNH hydrolase-type esterase" evidence="1">
    <location>
        <begin position="46"/>
        <end position="131"/>
    </location>
</feature>
<dbReference type="InterPro" id="IPR013830">
    <property type="entry name" value="SGNH_hydro"/>
</dbReference>
<organism evidence="2 3">
    <name type="scientific">Muiribacterium halophilum</name>
    <dbReference type="NCBI Taxonomy" id="2053465"/>
    <lineage>
        <taxon>Bacteria</taxon>
        <taxon>Candidatus Muiribacteriota</taxon>
        <taxon>Candidatus Muiribacteriia</taxon>
        <taxon>Candidatus Muiribacteriales</taxon>
        <taxon>Candidatus Muiribacteriaceae</taxon>
        <taxon>Candidatus Muiribacterium</taxon>
    </lineage>
</organism>
<dbReference type="Gene3D" id="3.40.50.1110">
    <property type="entry name" value="SGNH hydrolase"/>
    <property type="match status" value="1"/>
</dbReference>
<protein>
    <recommendedName>
        <fullName evidence="1">SGNH hydrolase-type esterase domain-containing protein</fullName>
    </recommendedName>
</protein>
<gene>
    <name evidence="2" type="ORF">C0601_07245</name>
</gene>
<dbReference type="EMBL" id="PKTG01000085">
    <property type="protein sequence ID" value="PLX17546.1"/>
    <property type="molecule type" value="Genomic_DNA"/>
</dbReference>
<evidence type="ECO:0000313" key="3">
    <source>
        <dbReference type="Proteomes" id="UP000234857"/>
    </source>
</evidence>
<comment type="caution">
    <text evidence="2">The sequence shown here is derived from an EMBL/GenBank/DDBJ whole genome shotgun (WGS) entry which is preliminary data.</text>
</comment>
<evidence type="ECO:0000259" key="1">
    <source>
        <dbReference type="Pfam" id="PF13472"/>
    </source>
</evidence>
<proteinExistence type="predicted"/>
<dbReference type="Proteomes" id="UP000234857">
    <property type="component" value="Unassembled WGS sequence"/>
</dbReference>
<evidence type="ECO:0000313" key="2">
    <source>
        <dbReference type="EMBL" id="PLX17546.1"/>
    </source>
</evidence>
<reference evidence="2 3" key="1">
    <citation type="submission" date="2017-11" db="EMBL/GenBank/DDBJ databases">
        <title>Genome-resolved metagenomics identifies genetic mobility, metabolic interactions, and unexpected diversity in perchlorate-reducing communities.</title>
        <authorList>
            <person name="Barnum T.P."/>
            <person name="Figueroa I.A."/>
            <person name="Carlstrom C.I."/>
            <person name="Lucas L.N."/>
            <person name="Engelbrektson A.L."/>
            <person name="Coates J.D."/>
        </authorList>
    </citation>
    <scope>NUCLEOTIDE SEQUENCE [LARGE SCALE GENOMIC DNA]</scope>
    <source>
        <strain evidence="2">BM706</strain>
    </source>
</reference>
<dbReference type="SUPFAM" id="SSF52266">
    <property type="entry name" value="SGNH hydrolase"/>
    <property type="match status" value="1"/>
</dbReference>
<name>A0A2N5ZFY0_MUIH1</name>
<dbReference type="InterPro" id="IPR036514">
    <property type="entry name" value="SGNH_hydro_sf"/>
</dbReference>
<dbReference type="AlphaFoldDB" id="A0A2N5ZFY0"/>
<sequence>MKRFIVFIIGTLFILILFEGSLRLIGYLGSNRFSKDVSEEAETVMCFGDSYVYGTGVRRGEDYPSLLGDRLKGYQVKNFGEPGANTSSIYQKIVQKISKNKPEIIIVQTGANDNWNRKIYNDGSDKSIKDSIGDILYNIRIFKLIRLLTVKKGLMFREKEDKKTISKEKETKYMFKYEKGEAEQFRKDLNFLKKNLGSEDHTKKMEILRIFFKYIELDCSKDYLFRINVSEKSSDNEQILKKILNDILNSPETIVKENPEYNNNIKYTIYKWVYLNFKTDIKSELVIFYKSMRLFKHHKELYQLFLTRYYQKYKYFISRYNKYLNDIVSINTDDQNNQLILRKVKAQMLTFMGINGKENIQYVLDFLTESIKRNPKEPVFYKNYSEIGYYAFNSGNLKDVKELIQILKNGLIYSYNFDIEKKLAFINRMLFIQTKEKKYLEESIFYFNKILEADN</sequence>
<dbReference type="Pfam" id="PF13472">
    <property type="entry name" value="Lipase_GDSL_2"/>
    <property type="match status" value="1"/>
</dbReference>